<evidence type="ECO:0000313" key="1">
    <source>
        <dbReference type="EMBL" id="CAI2383635.1"/>
    </source>
</evidence>
<reference evidence="1" key="1">
    <citation type="submission" date="2023-07" db="EMBL/GenBank/DDBJ databases">
        <authorList>
            <consortium name="AG Swart"/>
            <person name="Singh M."/>
            <person name="Singh A."/>
            <person name="Seah K."/>
            <person name="Emmerich C."/>
        </authorList>
    </citation>
    <scope>NUCLEOTIDE SEQUENCE</scope>
    <source>
        <strain evidence="1">DP1</strain>
    </source>
</reference>
<name>A0AAD1Y3Z0_EUPCR</name>
<dbReference type="AlphaFoldDB" id="A0AAD1Y3Z0"/>
<sequence length="83" mass="9968">MLYKTLSNGNIHKGTRMRLLKHRCDFLNQIPKDTQEISLHRILSWLEGSLCLQEYFKIDFKIIRRCLKFEKYELKQVGGFFTS</sequence>
<proteinExistence type="predicted"/>
<organism evidence="1 2">
    <name type="scientific">Euplotes crassus</name>
    <dbReference type="NCBI Taxonomy" id="5936"/>
    <lineage>
        <taxon>Eukaryota</taxon>
        <taxon>Sar</taxon>
        <taxon>Alveolata</taxon>
        <taxon>Ciliophora</taxon>
        <taxon>Intramacronucleata</taxon>
        <taxon>Spirotrichea</taxon>
        <taxon>Hypotrichia</taxon>
        <taxon>Euplotida</taxon>
        <taxon>Euplotidae</taxon>
        <taxon>Moneuplotes</taxon>
    </lineage>
</organism>
<dbReference type="Proteomes" id="UP001295684">
    <property type="component" value="Unassembled WGS sequence"/>
</dbReference>
<accession>A0AAD1Y3Z0</accession>
<dbReference type="EMBL" id="CAMPGE010025924">
    <property type="protein sequence ID" value="CAI2383635.1"/>
    <property type="molecule type" value="Genomic_DNA"/>
</dbReference>
<protein>
    <submittedName>
        <fullName evidence="1">Uncharacterized protein</fullName>
    </submittedName>
</protein>
<gene>
    <name evidence="1" type="ORF">ECRASSUSDP1_LOCUS25140</name>
</gene>
<keyword evidence="2" id="KW-1185">Reference proteome</keyword>
<comment type="caution">
    <text evidence="1">The sequence shown here is derived from an EMBL/GenBank/DDBJ whole genome shotgun (WGS) entry which is preliminary data.</text>
</comment>
<evidence type="ECO:0000313" key="2">
    <source>
        <dbReference type="Proteomes" id="UP001295684"/>
    </source>
</evidence>